<organism evidence="1 2">
    <name type="scientific">Clostridium disporicum</name>
    <dbReference type="NCBI Taxonomy" id="84024"/>
    <lineage>
        <taxon>Bacteria</taxon>
        <taxon>Bacillati</taxon>
        <taxon>Bacillota</taxon>
        <taxon>Clostridia</taxon>
        <taxon>Eubacteriales</taxon>
        <taxon>Clostridiaceae</taxon>
        <taxon>Clostridium</taxon>
    </lineage>
</organism>
<name>A0A174F547_9CLOT</name>
<dbReference type="RefSeq" id="WP_055277127.1">
    <property type="nucleotide sequence ID" value="NZ_CYZV01000025.1"/>
</dbReference>
<dbReference type="EMBL" id="CYZV01000025">
    <property type="protein sequence ID" value="CUO45204.1"/>
    <property type="molecule type" value="Genomic_DNA"/>
</dbReference>
<sequence>MKLIIHDLSKEDFNNISENLNEEDIIICKGKRINKCIRCFGFWIKTPGECVIKDDYNKMGEKIASCDELIIISECKYGIYSPFIKNILDRSIGYIHPYFTIRNNEIHHKSRYKKQINMRVYFYGDNISHEEKEMAQELVKGNGINLNTKTSDTIFVKDILTIGGTL</sequence>
<protein>
    <submittedName>
        <fullName evidence="1">Iron-sulfur flavoprotein</fullName>
    </submittedName>
</protein>
<dbReference type="Gene3D" id="3.40.50.360">
    <property type="match status" value="1"/>
</dbReference>
<accession>A0A174F547</accession>
<dbReference type="InterPro" id="IPR029039">
    <property type="entry name" value="Flavoprotein-like_sf"/>
</dbReference>
<evidence type="ECO:0000313" key="1">
    <source>
        <dbReference type="EMBL" id="CUO45204.1"/>
    </source>
</evidence>
<proteinExistence type="predicted"/>
<evidence type="ECO:0000313" key="2">
    <source>
        <dbReference type="Proteomes" id="UP000095558"/>
    </source>
</evidence>
<gene>
    <name evidence="1" type="ORF">ERS852470_02382</name>
</gene>
<dbReference type="AlphaFoldDB" id="A0A174F547"/>
<reference evidence="1 2" key="1">
    <citation type="submission" date="2015-09" db="EMBL/GenBank/DDBJ databases">
        <authorList>
            <consortium name="Pathogen Informatics"/>
        </authorList>
    </citation>
    <scope>NUCLEOTIDE SEQUENCE [LARGE SCALE GENOMIC DNA]</scope>
    <source>
        <strain evidence="1 2">2789STDY5834855</strain>
    </source>
</reference>
<dbReference type="OrthoDB" id="9805976at2"/>
<dbReference type="Proteomes" id="UP000095558">
    <property type="component" value="Unassembled WGS sequence"/>
</dbReference>
<dbReference type="SUPFAM" id="SSF52218">
    <property type="entry name" value="Flavoproteins"/>
    <property type="match status" value="1"/>
</dbReference>